<dbReference type="AlphaFoldDB" id="A0A9P0AH18"/>
<dbReference type="SUPFAM" id="SSF52540">
    <property type="entry name" value="P-loop containing nucleoside triphosphate hydrolases"/>
    <property type="match status" value="1"/>
</dbReference>
<evidence type="ECO:0000256" key="3">
    <source>
        <dbReference type="ARBA" id="ARBA00022448"/>
    </source>
</evidence>
<protein>
    <recommendedName>
        <fullName evidence="10">ABC transporter domain-containing protein</fullName>
    </recommendedName>
</protein>
<dbReference type="Proteomes" id="UP001152759">
    <property type="component" value="Chromosome 6"/>
</dbReference>
<dbReference type="EMBL" id="OU963867">
    <property type="protein sequence ID" value="CAH0391652.1"/>
    <property type="molecule type" value="Genomic_DNA"/>
</dbReference>
<dbReference type="InterPro" id="IPR003593">
    <property type="entry name" value="AAA+_ATPase"/>
</dbReference>
<feature type="transmembrane region" description="Helical" evidence="9">
    <location>
        <begin position="510"/>
        <end position="531"/>
    </location>
</feature>
<dbReference type="SMART" id="SM00382">
    <property type="entry name" value="AAA"/>
    <property type="match status" value="1"/>
</dbReference>
<keyword evidence="4 9" id="KW-0812">Transmembrane</keyword>
<dbReference type="GO" id="GO:0042626">
    <property type="term" value="F:ATPase-coupled transmembrane transporter activity"/>
    <property type="evidence" value="ECO:0007669"/>
    <property type="project" value="TreeGrafter"/>
</dbReference>
<name>A0A9P0AH18_BEMTA</name>
<feature type="transmembrane region" description="Helical" evidence="9">
    <location>
        <begin position="371"/>
        <end position="389"/>
    </location>
</feature>
<dbReference type="KEGG" id="btab:109042279"/>
<evidence type="ECO:0000256" key="6">
    <source>
        <dbReference type="ARBA" id="ARBA00022840"/>
    </source>
</evidence>
<feature type="transmembrane region" description="Helical" evidence="9">
    <location>
        <begin position="405"/>
        <end position="428"/>
    </location>
</feature>
<dbReference type="InterPro" id="IPR003439">
    <property type="entry name" value="ABC_transporter-like_ATP-bd"/>
</dbReference>
<feature type="transmembrane region" description="Helical" evidence="9">
    <location>
        <begin position="482"/>
        <end position="504"/>
    </location>
</feature>
<dbReference type="GO" id="GO:0016887">
    <property type="term" value="F:ATP hydrolysis activity"/>
    <property type="evidence" value="ECO:0007669"/>
    <property type="project" value="InterPro"/>
</dbReference>
<keyword evidence="12" id="KW-1185">Reference proteome</keyword>
<dbReference type="InterPro" id="IPR027417">
    <property type="entry name" value="P-loop_NTPase"/>
</dbReference>
<organism evidence="11 12">
    <name type="scientific">Bemisia tabaci</name>
    <name type="common">Sweetpotato whitefly</name>
    <name type="synonym">Aleurodes tabaci</name>
    <dbReference type="NCBI Taxonomy" id="7038"/>
    <lineage>
        <taxon>Eukaryota</taxon>
        <taxon>Metazoa</taxon>
        <taxon>Ecdysozoa</taxon>
        <taxon>Arthropoda</taxon>
        <taxon>Hexapoda</taxon>
        <taxon>Insecta</taxon>
        <taxon>Pterygota</taxon>
        <taxon>Neoptera</taxon>
        <taxon>Paraneoptera</taxon>
        <taxon>Hemiptera</taxon>
        <taxon>Sternorrhyncha</taxon>
        <taxon>Aleyrodoidea</taxon>
        <taxon>Aleyrodidae</taxon>
        <taxon>Aleyrodinae</taxon>
        <taxon>Bemisia</taxon>
    </lineage>
</organism>
<comment type="similarity">
    <text evidence="2">Belongs to the ABC transporter superfamily. ABCG family. Eye pigment precursor importer (TC 3.A.1.204) subfamily.</text>
</comment>
<keyword evidence="8 9" id="KW-0472">Membrane</keyword>
<evidence type="ECO:0000259" key="10">
    <source>
        <dbReference type="PROSITE" id="PS50893"/>
    </source>
</evidence>
<keyword evidence="6" id="KW-0067">ATP-binding</keyword>
<feature type="domain" description="ABC transporter" evidence="10">
    <location>
        <begin position="8"/>
        <end position="257"/>
    </location>
</feature>
<dbReference type="PANTHER" id="PTHR48041:SF113">
    <property type="entry name" value="ATP-BINDING CASSETTE SUB-FAMILY G MEMBER 5"/>
    <property type="match status" value="1"/>
</dbReference>
<dbReference type="Gene3D" id="3.40.50.300">
    <property type="entry name" value="P-loop containing nucleotide triphosphate hydrolases"/>
    <property type="match status" value="1"/>
</dbReference>
<accession>A0A9P0AH18</accession>
<evidence type="ECO:0000256" key="1">
    <source>
        <dbReference type="ARBA" id="ARBA00004141"/>
    </source>
</evidence>
<evidence type="ECO:0000256" key="8">
    <source>
        <dbReference type="ARBA" id="ARBA00023136"/>
    </source>
</evidence>
<comment type="subcellular location">
    <subcellularLocation>
        <location evidence="1">Membrane</location>
        <topology evidence="1">Multi-pass membrane protein</topology>
    </subcellularLocation>
</comment>
<proteinExistence type="inferred from homology"/>
<feature type="transmembrane region" description="Helical" evidence="9">
    <location>
        <begin position="620"/>
        <end position="640"/>
    </location>
</feature>
<dbReference type="PROSITE" id="PS50893">
    <property type="entry name" value="ABC_TRANSPORTER_2"/>
    <property type="match status" value="1"/>
</dbReference>
<gene>
    <name evidence="11" type="ORF">BEMITA_LOCUS10250</name>
</gene>
<keyword evidence="7 9" id="KW-1133">Transmembrane helix</keyword>
<evidence type="ECO:0000256" key="9">
    <source>
        <dbReference type="SAM" id="Phobius"/>
    </source>
</evidence>
<evidence type="ECO:0000256" key="7">
    <source>
        <dbReference type="ARBA" id="ARBA00022989"/>
    </source>
</evidence>
<keyword evidence="5" id="KW-0547">Nucleotide-binding</keyword>
<feature type="transmembrane region" description="Helical" evidence="9">
    <location>
        <begin position="448"/>
        <end position="470"/>
    </location>
</feature>
<reference evidence="11" key="1">
    <citation type="submission" date="2021-12" db="EMBL/GenBank/DDBJ databases">
        <authorList>
            <person name="King R."/>
        </authorList>
    </citation>
    <scope>NUCLEOTIDE SEQUENCE</scope>
</reference>
<evidence type="ECO:0000256" key="4">
    <source>
        <dbReference type="ARBA" id="ARBA00022692"/>
    </source>
</evidence>
<evidence type="ECO:0000256" key="2">
    <source>
        <dbReference type="ARBA" id="ARBA00005814"/>
    </source>
</evidence>
<dbReference type="Pfam" id="PF00005">
    <property type="entry name" value="ABC_tran"/>
    <property type="match status" value="1"/>
</dbReference>
<evidence type="ECO:0000256" key="5">
    <source>
        <dbReference type="ARBA" id="ARBA00022741"/>
    </source>
</evidence>
<dbReference type="GO" id="GO:0043190">
    <property type="term" value="C:ATP-binding cassette (ABC) transporter complex"/>
    <property type="evidence" value="ECO:0007669"/>
    <property type="project" value="TreeGrafter"/>
</dbReference>
<dbReference type="InterPro" id="IPR050352">
    <property type="entry name" value="ABCG_transporters"/>
</dbReference>
<keyword evidence="3" id="KW-0813">Transport</keyword>
<dbReference type="GO" id="GO:0005524">
    <property type="term" value="F:ATP binding"/>
    <property type="evidence" value="ECO:0007669"/>
    <property type="project" value="UniProtKB-KW"/>
</dbReference>
<evidence type="ECO:0000313" key="12">
    <source>
        <dbReference type="Proteomes" id="UP001152759"/>
    </source>
</evidence>
<dbReference type="OrthoDB" id="66620at2759"/>
<dbReference type="PANTHER" id="PTHR48041">
    <property type="entry name" value="ABC TRANSPORTER G FAMILY MEMBER 28"/>
    <property type="match status" value="1"/>
</dbReference>
<evidence type="ECO:0000313" key="11">
    <source>
        <dbReference type="EMBL" id="CAH0391652.1"/>
    </source>
</evidence>
<dbReference type="FunFam" id="3.40.50.300:FF:001473">
    <property type="entry name" value="ATP-binding cassette transporter"/>
    <property type="match status" value="1"/>
</dbReference>
<sequence length="652" mass="73266">MVAPDYCLELCNIFHTGQVESASCLQRLFGNVQTGLILKDVSLEVRAGEVLAILGSKGSGKRALLEVISRRSSGPTRGQILLDGAPLTLSLFQRSCSYVSPRNDLIPSLTVEQTLYYASHLTLGSQASQYIRTSRIRQVMADLALSQVAKRTVAQLTPSEHRRLIIGIQMIKDPLVMLLDEPTVGLDPLSTYLIVSMLSSHARRRGRAVILTMEKPRSDVFPFLDRAAYLCLGDLVYAGPTRLMLEYFRAIGFPCPELENPLMYYLCLSTVDRRSRERFIESNTQIITLVEKFKTGGGPYRKSSSGSHHNHLLHSHSRDSMATLPMPLPSMSQKMAAPIYSRPSSLHVGFVLYQRLFASTFNMSSFALGHFFMRLLALPLLFSILWCFYHKSQNYHWTFMTKSGLVFNCIFITYLLSILTTASTFTVFRTRYYQEAQEGLYSGPLFLISHMLYSLPLSLISLAGATYIIFPVTGLHEPDLMCLFGAILWGCYLFAEQQTIALLMVVKSSFVATVSSAYIMVICLIIGSGILRSYRGLSEWLLYLSYGTQVRYASPYLNRQIFGDGHLSILNPIGNCSTSESFNEKFVCHFQDGDSYLAERFSHESGIVSKSDFLDLEMNLIITYIFPLTLAVLNCLLYLIPLPAFVKAKFRE</sequence>